<dbReference type="InterPro" id="IPR045857">
    <property type="entry name" value="O16G_dom_2"/>
</dbReference>
<evidence type="ECO:0000256" key="2">
    <source>
        <dbReference type="ARBA" id="ARBA00022801"/>
    </source>
</evidence>
<comment type="similarity">
    <text evidence="1">Belongs to the glycosyl hydrolase 13 family.</text>
</comment>
<dbReference type="InterPro" id="IPR006047">
    <property type="entry name" value="GH13_cat_dom"/>
</dbReference>
<dbReference type="Gene3D" id="2.60.40.1180">
    <property type="entry name" value="Golgi alpha-mannosidase II"/>
    <property type="match status" value="1"/>
</dbReference>
<dbReference type="Pfam" id="PF00128">
    <property type="entry name" value="Alpha-amylase"/>
    <property type="match status" value="1"/>
</dbReference>
<dbReference type="Proteomes" id="UP000000238">
    <property type="component" value="Chromosome"/>
</dbReference>
<dbReference type="AlphaFoldDB" id="Q2SQF3"/>
<dbReference type="HOGENOM" id="CLU_006462_2_3_6"/>
<dbReference type="CAZy" id="GH13">
    <property type="family name" value="Glycoside Hydrolase Family 13"/>
</dbReference>
<dbReference type="STRING" id="349521.HCH_00205"/>
<accession>Q2SQF3</accession>
<reference evidence="5 6" key="1">
    <citation type="journal article" date="2005" name="Nucleic Acids Res.">
        <title>Genomic blueprint of Hahella chejuensis, a marine microbe producing an algicidal agent.</title>
        <authorList>
            <person name="Jeong H."/>
            <person name="Yim J.H."/>
            <person name="Lee C."/>
            <person name="Choi S.-H."/>
            <person name="Park Y.K."/>
            <person name="Yoon S.H."/>
            <person name="Hur C.-G."/>
            <person name="Kang H.-Y."/>
            <person name="Kim D."/>
            <person name="Lee H.H."/>
            <person name="Park K.H."/>
            <person name="Park S.-H."/>
            <person name="Park H.-S."/>
            <person name="Lee H.K."/>
            <person name="Oh T.K."/>
            <person name="Kim J.F."/>
        </authorList>
    </citation>
    <scope>NUCLEOTIDE SEQUENCE [LARGE SCALE GENOMIC DNA]</scope>
    <source>
        <strain evidence="5 6">KCTC 2396</strain>
    </source>
</reference>
<dbReference type="PANTHER" id="PTHR10357:SF179">
    <property type="entry name" value="NEUTRAL AND BASIC AMINO ACID TRANSPORT PROTEIN RBAT"/>
    <property type="match status" value="1"/>
</dbReference>
<dbReference type="Gene3D" id="3.90.400.10">
    <property type="entry name" value="Oligo-1,6-glucosidase, Domain 2"/>
    <property type="match status" value="1"/>
</dbReference>
<evidence type="ECO:0000259" key="4">
    <source>
        <dbReference type="SMART" id="SM00642"/>
    </source>
</evidence>
<dbReference type="InterPro" id="IPR017853">
    <property type="entry name" value="GH"/>
</dbReference>
<name>Q2SQF3_HAHCH</name>
<dbReference type="SUPFAM" id="SSF51445">
    <property type="entry name" value="(Trans)glycosidases"/>
    <property type="match status" value="1"/>
</dbReference>
<dbReference type="SMART" id="SM00642">
    <property type="entry name" value="Aamy"/>
    <property type="match status" value="1"/>
</dbReference>
<dbReference type="Gene3D" id="3.20.20.80">
    <property type="entry name" value="Glycosidases"/>
    <property type="match status" value="2"/>
</dbReference>
<dbReference type="EMBL" id="CP000155">
    <property type="protein sequence ID" value="ABC27121.1"/>
    <property type="molecule type" value="Genomic_DNA"/>
</dbReference>
<dbReference type="PANTHER" id="PTHR10357">
    <property type="entry name" value="ALPHA-AMYLASE FAMILY MEMBER"/>
    <property type="match status" value="1"/>
</dbReference>
<gene>
    <name evidence="5" type="ordered locus">HCH_00205</name>
</gene>
<organism evidence="5 6">
    <name type="scientific">Hahella chejuensis (strain KCTC 2396)</name>
    <dbReference type="NCBI Taxonomy" id="349521"/>
    <lineage>
        <taxon>Bacteria</taxon>
        <taxon>Pseudomonadati</taxon>
        <taxon>Pseudomonadota</taxon>
        <taxon>Gammaproteobacteria</taxon>
        <taxon>Oceanospirillales</taxon>
        <taxon>Hahellaceae</taxon>
        <taxon>Hahella</taxon>
    </lineage>
</organism>
<dbReference type="InterPro" id="IPR013780">
    <property type="entry name" value="Glyco_hydro_b"/>
</dbReference>
<keyword evidence="6" id="KW-1185">Reference proteome</keyword>
<protein>
    <submittedName>
        <fullName evidence="5">Probable alpha-glucosidase</fullName>
    </submittedName>
</protein>
<keyword evidence="2" id="KW-0378">Hydrolase</keyword>
<proteinExistence type="inferred from homology"/>
<evidence type="ECO:0000256" key="3">
    <source>
        <dbReference type="ARBA" id="ARBA00023295"/>
    </source>
</evidence>
<dbReference type="GO" id="GO:0004556">
    <property type="term" value="F:alpha-amylase activity"/>
    <property type="evidence" value="ECO:0007669"/>
    <property type="project" value="TreeGrafter"/>
</dbReference>
<dbReference type="RefSeq" id="WP_011394198.1">
    <property type="nucleotide sequence ID" value="NC_007645.1"/>
</dbReference>
<dbReference type="SUPFAM" id="SSF51011">
    <property type="entry name" value="Glycosyl hydrolase domain"/>
    <property type="match status" value="1"/>
</dbReference>
<dbReference type="FunFam" id="3.90.400.10:FF:000002">
    <property type="entry name" value="Sucrose isomerase"/>
    <property type="match status" value="1"/>
</dbReference>
<evidence type="ECO:0000256" key="1">
    <source>
        <dbReference type="ARBA" id="ARBA00008061"/>
    </source>
</evidence>
<feature type="domain" description="Glycosyl hydrolase family 13 catalytic" evidence="4">
    <location>
        <begin position="16"/>
        <end position="405"/>
    </location>
</feature>
<evidence type="ECO:0000313" key="6">
    <source>
        <dbReference type="Proteomes" id="UP000000238"/>
    </source>
</evidence>
<dbReference type="CDD" id="cd11330">
    <property type="entry name" value="AmyAc_OligoGlu"/>
    <property type="match status" value="1"/>
</dbReference>
<dbReference type="KEGG" id="hch:HCH_00205"/>
<dbReference type="GO" id="GO:0009313">
    <property type="term" value="P:oligosaccharide catabolic process"/>
    <property type="evidence" value="ECO:0007669"/>
    <property type="project" value="TreeGrafter"/>
</dbReference>
<evidence type="ECO:0000313" key="5">
    <source>
        <dbReference type="EMBL" id="ABC27121.1"/>
    </source>
</evidence>
<dbReference type="OrthoDB" id="9805159at2"/>
<keyword evidence="3" id="KW-0326">Glycosidase</keyword>
<dbReference type="eggNOG" id="COG0366">
    <property type="taxonomic scope" value="Bacteria"/>
</dbReference>
<sequence>MSKVERDWWRGCTIYQIYPRSYLDSNQDGIGDLPGIVSRLDYIAGLGVDAIWLSPFFTSPMKDFGYDVSDYRSVDPIFGDLDDFKRLVEKSHALGMKVMIDLVMSHTSDQHLWFQESSQDRTNPKADWYVWADPKPDGTPPNNWLAMFGGSAWAWCAKRRQYYMHNFLSSQPDLNYHNPEVQDQMLEEVRFWLDLGVDGFRLDTVNYYFHDKQLRDNPPLPKDAKKTLGAPEQNPYSLQLHVYDISRPDNIGFLKRLRELLDQYEGITTVGEIGADEPLKIMSDYTSGSDKLHMAYTFDLLNVFHEPTYIREVVERLENQIGDGWACWALSNHDVVRCVTRWANGRDRAPFAKLLLGLLLSLRGSACIYQGEELGLPEADVPYERLQDPYALPFWPEYKGRDGCRTPMVWESAKPYGGFSSIDPWLPVSEEHLGLAPDVQEKDPNSVLNFYRGFIHWRKRQSALKNGSIRMLDAPAGGLLFERCDEEQRIVIALNMTAETIRVPCRMANVEPMSGHGYSGELEGEDIVLPPYQAFFGELK</sequence>